<dbReference type="InterPro" id="IPR003664">
    <property type="entry name" value="FA_synthesis"/>
</dbReference>
<evidence type="ECO:0000256" key="1">
    <source>
        <dbReference type="ARBA" id="ARBA00001232"/>
    </source>
</evidence>
<comment type="subcellular location">
    <subcellularLocation>
        <location evidence="10">Cytoplasm</location>
    </subcellularLocation>
    <text evidence="10">Associated with the membrane possibly through PlsY.</text>
</comment>
<keyword evidence="12" id="KW-1185">Reference proteome</keyword>
<dbReference type="HAMAP" id="MF_00019">
    <property type="entry name" value="PlsX"/>
    <property type="match status" value="1"/>
</dbReference>
<dbReference type="Proteomes" id="UP001484239">
    <property type="component" value="Unassembled WGS sequence"/>
</dbReference>
<keyword evidence="4 10" id="KW-0808">Transferase</keyword>
<comment type="caution">
    <text evidence="11">The sequence shown here is derived from an EMBL/GenBank/DDBJ whole genome shotgun (WGS) entry which is preliminary data.</text>
</comment>
<protein>
    <recommendedName>
        <fullName evidence="8 10">Phosphate acyltransferase</fullName>
        <ecNumber evidence="8 10">2.3.1.274</ecNumber>
    </recommendedName>
    <alternativeName>
        <fullName evidence="10">Acyl-ACP phosphotransacylase</fullName>
    </alternativeName>
    <alternativeName>
        <fullName evidence="10">Acyl-[acyl-carrier-protein]--phosphate acyltransferase</fullName>
    </alternativeName>
    <alternativeName>
        <fullName evidence="10">Phosphate-acyl-ACP acyltransferase</fullName>
    </alternativeName>
</protein>
<reference evidence="11 12" key="1">
    <citation type="submission" date="2024-02" db="EMBL/GenBank/DDBJ databases">
        <title>A novel Gemmatimonadota bacterium.</title>
        <authorList>
            <person name="Du Z.-J."/>
            <person name="Ye Y.-Q."/>
        </authorList>
    </citation>
    <scope>NUCLEOTIDE SEQUENCE [LARGE SCALE GENOMIC DNA]</scope>
    <source>
        <strain evidence="11 12">DH-20</strain>
    </source>
</reference>
<dbReference type="PANTHER" id="PTHR30100">
    <property type="entry name" value="FATTY ACID/PHOSPHOLIPID SYNTHESIS PROTEIN PLSX"/>
    <property type="match status" value="1"/>
</dbReference>
<comment type="pathway">
    <text evidence="10">Lipid metabolism; phospholipid metabolism.</text>
</comment>
<dbReference type="NCBIfam" id="TIGR00182">
    <property type="entry name" value="plsX"/>
    <property type="match status" value="1"/>
</dbReference>
<sequence>MRIALDAMGTDAAPVSEVEGAIRALRELDDDLEIVLVGDPVLIEAELARHDGVPMDRLSVVAARERVSAKDPPATVVRRKPDSSIAVGLRLHREGEVDAFISAGSTGAVMAASLFILRPLPGVERPSVGTFFPTAGAPTLLLDAGTNVDCKPRHLVQFAHLGRVYMADVRGVESPRIGLLNIGEEPEKGDELAQETHRLLAADPTLNFVGNIEGREIVKGACDVLVADGFAGNVLLKFYESVAQFILGMVRKELAKADDAPSLDPVMRLLDYSEYGGAPLLGVDGVTIICHGGSPPKAIRNAVRVAAQAVRNDMVADMAAELGGERTSGETA</sequence>
<keyword evidence="7 10" id="KW-1208">Phospholipid metabolism</keyword>
<evidence type="ECO:0000256" key="5">
    <source>
        <dbReference type="ARBA" id="ARBA00023098"/>
    </source>
</evidence>
<name>A0ABU9EAP6_9BACT</name>
<evidence type="ECO:0000313" key="11">
    <source>
        <dbReference type="EMBL" id="MEK9501157.1"/>
    </source>
</evidence>
<dbReference type="InterPro" id="IPR012281">
    <property type="entry name" value="Phospholipid_synth_PlsX-like"/>
</dbReference>
<keyword evidence="6 10" id="KW-0594">Phospholipid biosynthesis</keyword>
<evidence type="ECO:0000256" key="2">
    <source>
        <dbReference type="ARBA" id="ARBA00022490"/>
    </source>
</evidence>
<dbReference type="Pfam" id="PF02504">
    <property type="entry name" value="FA_synthesis"/>
    <property type="match status" value="1"/>
</dbReference>
<comment type="subunit">
    <text evidence="9 10">Homodimer. Probably interacts with PlsY.</text>
</comment>
<comment type="similarity">
    <text evidence="10">Belongs to the PlsX family.</text>
</comment>
<keyword evidence="2 10" id="KW-0963">Cytoplasm</keyword>
<evidence type="ECO:0000256" key="6">
    <source>
        <dbReference type="ARBA" id="ARBA00023209"/>
    </source>
</evidence>
<dbReference type="EC" id="2.3.1.274" evidence="8 10"/>
<evidence type="ECO:0000256" key="7">
    <source>
        <dbReference type="ARBA" id="ARBA00023264"/>
    </source>
</evidence>
<dbReference type="PANTHER" id="PTHR30100:SF1">
    <property type="entry name" value="PHOSPHATE ACYLTRANSFERASE"/>
    <property type="match status" value="1"/>
</dbReference>
<keyword evidence="5 10" id="KW-0443">Lipid metabolism</keyword>
<dbReference type="Gene3D" id="3.40.718.10">
    <property type="entry name" value="Isopropylmalate Dehydrogenase"/>
    <property type="match status" value="1"/>
</dbReference>
<dbReference type="GO" id="GO:0043811">
    <property type="term" value="F:phosphate:acyl-[acyl carrier protein] acyltransferase activity"/>
    <property type="evidence" value="ECO:0007669"/>
    <property type="project" value="UniProtKB-EC"/>
</dbReference>
<evidence type="ECO:0000256" key="3">
    <source>
        <dbReference type="ARBA" id="ARBA00022516"/>
    </source>
</evidence>
<gene>
    <name evidence="10 11" type="primary">plsX</name>
    <name evidence="11" type="ORF">WI372_09220</name>
</gene>
<evidence type="ECO:0000256" key="10">
    <source>
        <dbReference type="HAMAP-Rule" id="MF_00019"/>
    </source>
</evidence>
<keyword evidence="11" id="KW-0012">Acyltransferase</keyword>
<dbReference type="SUPFAM" id="SSF53659">
    <property type="entry name" value="Isocitrate/Isopropylmalate dehydrogenase-like"/>
    <property type="match status" value="1"/>
</dbReference>
<comment type="function">
    <text evidence="10">Catalyzes the reversible formation of acyl-phosphate (acyl-PO(4)) from acyl-[acyl-carrier-protein] (acyl-ACP). This enzyme utilizes acyl-ACP as fatty acyl donor, but not acyl-CoA.</text>
</comment>
<evidence type="ECO:0000256" key="8">
    <source>
        <dbReference type="ARBA" id="ARBA00024069"/>
    </source>
</evidence>
<evidence type="ECO:0000313" key="12">
    <source>
        <dbReference type="Proteomes" id="UP001484239"/>
    </source>
</evidence>
<proteinExistence type="inferred from homology"/>
<dbReference type="EMBL" id="JBBHLI010000004">
    <property type="protein sequence ID" value="MEK9501157.1"/>
    <property type="molecule type" value="Genomic_DNA"/>
</dbReference>
<keyword evidence="3 10" id="KW-0444">Lipid biosynthesis</keyword>
<organism evidence="11 12">
    <name type="scientific">Gaopeijia maritima</name>
    <dbReference type="NCBI Taxonomy" id="3119007"/>
    <lineage>
        <taxon>Bacteria</taxon>
        <taxon>Pseudomonadati</taxon>
        <taxon>Gemmatimonadota</taxon>
        <taxon>Longimicrobiia</taxon>
        <taxon>Gaopeijiales</taxon>
        <taxon>Gaopeijiaceae</taxon>
        <taxon>Gaopeijia</taxon>
    </lineage>
</organism>
<evidence type="ECO:0000256" key="9">
    <source>
        <dbReference type="ARBA" id="ARBA00046608"/>
    </source>
</evidence>
<accession>A0ABU9EAP6</accession>
<comment type="catalytic activity">
    <reaction evidence="1 10">
        <text>a fatty acyl-[ACP] + phosphate = an acyl phosphate + holo-[ACP]</text>
        <dbReference type="Rhea" id="RHEA:42292"/>
        <dbReference type="Rhea" id="RHEA-COMP:9685"/>
        <dbReference type="Rhea" id="RHEA-COMP:14125"/>
        <dbReference type="ChEBI" id="CHEBI:43474"/>
        <dbReference type="ChEBI" id="CHEBI:59918"/>
        <dbReference type="ChEBI" id="CHEBI:64479"/>
        <dbReference type="ChEBI" id="CHEBI:138651"/>
        <dbReference type="EC" id="2.3.1.274"/>
    </reaction>
</comment>
<evidence type="ECO:0000256" key="4">
    <source>
        <dbReference type="ARBA" id="ARBA00022679"/>
    </source>
</evidence>
<dbReference type="RefSeq" id="WP_405277253.1">
    <property type="nucleotide sequence ID" value="NZ_JBBHLI010000004.1"/>
</dbReference>
<dbReference type="PIRSF" id="PIRSF002465">
    <property type="entry name" value="Phsphlp_syn_PlsX"/>
    <property type="match status" value="1"/>
</dbReference>